<proteinExistence type="predicted"/>
<evidence type="ECO:0000256" key="1">
    <source>
        <dbReference type="SAM" id="MobiDB-lite"/>
    </source>
</evidence>
<gene>
    <name evidence="3" type="ORF">JI739_03530</name>
</gene>
<dbReference type="AlphaFoldDB" id="A0A936ZEE4"/>
<keyword evidence="2" id="KW-0812">Transmembrane</keyword>
<evidence type="ECO:0000313" key="4">
    <source>
        <dbReference type="Proteomes" id="UP000613011"/>
    </source>
</evidence>
<accession>A0A936ZEE4</accession>
<name>A0A936ZEE4_9BURK</name>
<dbReference type="RefSeq" id="WP_201682444.1">
    <property type="nucleotide sequence ID" value="NZ_JAEQNA010000001.1"/>
</dbReference>
<evidence type="ECO:0000313" key="3">
    <source>
        <dbReference type="EMBL" id="MBL0419412.1"/>
    </source>
</evidence>
<keyword evidence="2" id="KW-1133">Transmembrane helix</keyword>
<feature type="region of interest" description="Disordered" evidence="1">
    <location>
        <begin position="74"/>
        <end position="107"/>
    </location>
</feature>
<dbReference type="EMBL" id="JAEQNA010000001">
    <property type="protein sequence ID" value="MBL0419412.1"/>
    <property type="molecule type" value="Genomic_DNA"/>
</dbReference>
<sequence length="107" mass="11497">MNDLSARLVRILGRVVLLSAALIMAAALALAGLVLLAGWGVYAAFARLTGRPVVPFVLRVDPRAGFGRFWRSAAPADESSRTPRADASRGRTAARRIEVTDVEPVER</sequence>
<keyword evidence="2" id="KW-0472">Membrane</keyword>
<feature type="transmembrane region" description="Helical" evidence="2">
    <location>
        <begin position="12"/>
        <end position="45"/>
    </location>
</feature>
<keyword evidence="4" id="KW-1185">Reference proteome</keyword>
<dbReference type="Proteomes" id="UP000613011">
    <property type="component" value="Unassembled WGS sequence"/>
</dbReference>
<comment type="caution">
    <text evidence="3">The sequence shown here is derived from an EMBL/GenBank/DDBJ whole genome shotgun (WGS) entry which is preliminary data.</text>
</comment>
<protein>
    <submittedName>
        <fullName evidence="3">Uncharacterized protein</fullName>
    </submittedName>
</protein>
<feature type="compositionally biased region" description="Basic and acidic residues" evidence="1">
    <location>
        <begin position="78"/>
        <end position="107"/>
    </location>
</feature>
<evidence type="ECO:0000256" key="2">
    <source>
        <dbReference type="SAM" id="Phobius"/>
    </source>
</evidence>
<organism evidence="3 4">
    <name type="scientific">Ramlibacter aurantiacus</name>
    <dbReference type="NCBI Taxonomy" id="2801330"/>
    <lineage>
        <taxon>Bacteria</taxon>
        <taxon>Pseudomonadati</taxon>
        <taxon>Pseudomonadota</taxon>
        <taxon>Betaproteobacteria</taxon>
        <taxon>Burkholderiales</taxon>
        <taxon>Comamonadaceae</taxon>
        <taxon>Ramlibacter</taxon>
    </lineage>
</organism>
<reference evidence="3" key="1">
    <citation type="submission" date="2021-01" db="EMBL/GenBank/DDBJ databases">
        <title>Ramlibacter sp. strain AW1 16S ribosomal RNA gene Genome sequencing and assembly.</title>
        <authorList>
            <person name="Kang M."/>
        </authorList>
    </citation>
    <scope>NUCLEOTIDE SEQUENCE</scope>
    <source>
        <strain evidence="3">AW1</strain>
    </source>
</reference>